<dbReference type="OrthoDB" id="3244253at2759"/>
<keyword evidence="2" id="KW-0472">Membrane</keyword>
<evidence type="ECO:0000256" key="2">
    <source>
        <dbReference type="SAM" id="Phobius"/>
    </source>
</evidence>
<feature type="transmembrane region" description="Helical" evidence="2">
    <location>
        <begin position="107"/>
        <end position="123"/>
    </location>
</feature>
<evidence type="ECO:0000313" key="4">
    <source>
        <dbReference type="Proteomes" id="UP000310158"/>
    </source>
</evidence>
<dbReference type="Proteomes" id="UP000310158">
    <property type="component" value="Unassembled WGS sequence"/>
</dbReference>
<proteinExistence type="predicted"/>
<dbReference type="AlphaFoldDB" id="A0A4S4M6P1"/>
<reference evidence="3 4" key="1">
    <citation type="submission" date="2019-02" db="EMBL/GenBank/DDBJ databases">
        <title>Genome sequencing of the rare red list fungi Bondarzewia mesenterica.</title>
        <authorList>
            <person name="Buettner E."/>
            <person name="Kellner H."/>
        </authorList>
    </citation>
    <scope>NUCLEOTIDE SEQUENCE [LARGE SCALE GENOMIC DNA]</scope>
    <source>
        <strain evidence="3 4">DSM 108281</strain>
    </source>
</reference>
<accession>A0A4S4M6P1</accession>
<comment type="caution">
    <text evidence="3">The sequence shown here is derived from an EMBL/GenBank/DDBJ whole genome shotgun (WGS) entry which is preliminary data.</text>
</comment>
<feature type="compositionally biased region" description="Polar residues" evidence="1">
    <location>
        <begin position="325"/>
        <end position="343"/>
    </location>
</feature>
<dbReference type="EMBL" id="SGPL01000011">
    <property type="protein sequence ID" value="THH20932.1"/>
    <property type="molecule type" value="Genomic_DNA"/>
</dbReference>
<name>A0A4S4M6P1_9AGAM</name>
<keyword evidence="4" id="KW-1185">Reference proteome</keyword>
<feature type="compositionally biased region" description="Polar residues" evidence="1">
    <location>
        <begin position="284"/>
        <end position="297"/>
    </location>
</feature>
<keyword evidence="2" id="KW-0812">Transmembrane</keyword>
<feature type="transmembrane region" description="Helical" evidence="2">
    <location>
        <begin position="63"/>
        <end position="86"/>
    </location>
</feature>
<feature type="region of interest" description="Disordered" evidence="1">
    <location>
        <begin position="284"/>
        <end position="343"/>
    </location>
</feature>
<organism evidence="3 4">
    <name type="scientific">Bondarzewia mesenterica</name>
    <dbReference type="NCBI Taxonomy" id="1095465"/>
    <lineage>
        <taxon>Eukaryota</taxon>
        <taxon>Fungi</taxon>
        <taxon>Dikarya</taxon>
        <taxon>Basidiomycota</taxon>
        <taxon>Agaricomycotina</taxon>
        <taxon>Agaricomycetes</taxon>
        <taxon>Russulales</taxon>
        <taxon>Bondarzewiaceae</taxon>
        <taxon>Bondarzewia</taxon>
    </lineage>
</organism>
<evidence type="ECO:0000256" key="1">
    <source>
        <dbReference type="SAM" id="MobiDB-lite"/>
    </source>
</evidence>
<evidence type="ECO:0000313" key="3">
    <source>
        <dbReference type="EMBL" id="THH20932.1"/>
    </source>
</evidence>
<keyword evidence="2" id="KW-1133">Transmembrane helix</keyword>
<feature type="compositionally biased region" description="Polar residues" evidence="1">
    <location>
        <begin position="237"/>
        <end position="247"/>
    </location>
</feature>
<feature type="region of interest" description="Disordered" evidence="1">
    <location>
        <begin position="179"/>
        <end position="272"/>
    </location>
</feature>
<protein>
    <submittedName>
        <fullName evidence="3">Uncharacterized protein</fullName>
    </submittedName>
</protein>
<sequence>MIVTGMRKLGDNIASLPSNSNTMDFPGPTVRSDGVLLVVTTTIYAGGASPTATLVQEKNIDPLPVGAIAGGAAGGVVLAVLAVIFWKLWGRSIKRDEERKRNEAVSVSTRILACLQIVFMSFGRRMCGLTRHCISSQHAALAVRANTRRNASAAFSTPSTQYQPAFAFNAAGRKIKFAASDKSRRGARGAADPRPRTSQPYVTEKAPYTSFRLSSTPFILPEDDSPTNESPMIDEASLSNAPTSPAEGSSGRRFLQVPPLSRGAGNNKGYSALRSDIPVLSHKASTGSSESWYSTHSGDSEEWAPSSPGPARRFLQGLQKLDPTNRLSTLTRSSGSMYSANDG</sequence>
<gene>
    <name evidence="3" type="ORF">EW146_g493</name>
</gene>